<dbReference type="Proteomes" id="UP000045824">
    <property type="component" value="Unassembled WGS sequence"/>
</dbReference>
<accession>A0A0T9KVC0</accession>
<dbReference type="NCBIfam" id="TIGR02565">
    <property type="entry name" value="cas_Csy2"/>
    <property type="match status" value="1"/>
</dbReference>
<proteinExistence type="predicted"/>
<sequence>MSSLIILQQVRVENANAIAGLTYGFPAITHFLGYSHALSRKLQASHGLTLQGCAVICHQQQVHAYSSGYDYVFSLTRNPLTKEAKVAAFNEEGRMHMTVSLVIECEGVIADGDAGAKALAKHLASLCLTQRLAGGTITHIRQIKVINYPETETATRRLLCRLLPGFVLVDRPELLAEHFNQLKQTQPQAEMLDAWLDFSAFKMQAVAAPGDNPPERDSPAQWDTIAKPGKGGYLVPIVTGYRAISPLYAPGEVEKSRDPETPFRFVESVYGIGEWSGLHRIKDLRHILWQYHQQDDHYLCRCALPAPVDNYAFNDDEEF</sequence>
<dbReference type="RefSeq" id="WP_050118532.1">
    <property type="nucleotide sequence ID" value="NZ_CABHXV010000078.1"/>
</dbReference>
<dbReference type="Pfam" id="PF09614">
    <property type="entry name" value="Cas_Csy2"/>
    <property type="match status" value="1"/>
</dbReference>
<protein>
    <submittedName>
        <fullName evidence="1">CRISPR-associated protein, Csy2 family</fullName>
    </submittedName>
</protein>
<dbReference type="EMBL" id="CPYI01000003">
    <property type="protein sequence ID" value="CNE33275.1"/>
    <property type="molecule type" value="Genomic_DNA"/>
</dbReference>
<name>A0A0T9KVC0_YERKR</name>
<organism evidence="1 2">
    <name type="scientific">Yersinia kristensenii</name>
    <dbReference type="NCBI Taxonomy" id="28152"/>
    <lineage>
        <taxon>Bacteria</taxon>
        <taxon>Pseudomonadati</taxon>
        <taxon>Pseudomonadota</taxon>
        <taxon>Gammaproteobacteria</taxon>
        <taxon>Enterobacterales</taxon>
        <taxon>Yersiniaceae</taxon>
        <taxon>Yersinia</taxon>
    </lineage>
</organism>
<dbReference type="AlphaFoldDB" id="A0A0T9KVC0"/>
<reference evidence="1 2" key="1">
    <citation type="submission" date="2015-03" db="EMBL/GenBank/DDBJ databases">
        <authorList>
            <person name="Murphy D."/>
        </authorList>
    </citation>
    <scope>NUCLEOTIDE SEQUENCE [LARGE SCALE GENOMIC DNA]</scope>
    <source>
        <strain evidence="1 2">FCF326</strain>
    </source>
</reference>
<dbReference type="InterPro" id="IPR013398">
    <property type="entry name" value="CRISPR-assoc_prot_Csy2"/>
</dbReference>
<gene>
    <name evidence="1" type="ORF">ERS008491_00975</name>
</gene>
<dbReference type="CDD" id="cd09676">
    <property type="entry name" value="Csy2_I-F"/>
    <property type="match status" value="1"/>
</dbReference>
<evidence type="ECO:0000313" key="2">
    <source>
        <dbReference type="Proteomes" id="UP000045824"/>
    </source>
</evidence>
<evidence type="ECO:0000313" key="1">
    <source>
        <dbReference type="EMBL" id="CNE33275.1"/>
    </source>
</evidence>